<keyword evidence="2" id="KW-1185">Reference proteome</keyword>
<gene>
    <name evidence="1" type="ORF">LTR84_004030</name>
</gene>
<evidence type="ECO:0008006" key="3">
    <source>
        <dbReference type="Google" id="ProtNLM"/>
    </source>
</evidence>
<dbReference type="Gene3D" id="2.60.120.620">
    <property type="entry name" value="q2cbj1_9rhob like domain"/>
    <property type="match status" value="1"/>
</dbReference>
<accession>A0AAV9N8K9</accession>
<dbReference type="InterPro" id="IPR008775">
    <property type="entry name" value="Phytyl_CoA_dOase-like"/>
</dbReference>
<dbReference type="SUPFAM" id="SSF51197">
    <property type="entry name" value="Clavaminate synthase-like"/>
    <property type="match status" value="1"/>
</dbReference>
<dbReference type="GO" id="GO:0001561">
    <property type="term" value="P:fatty acid alpha-oxidation"/>
    <property type="evidence" value="ECO:0007669"/>
    <property type="project" value="InterPro"/>
</dbReference>
<dbReference type="InterPro" id="IPR047128">
    <property type="entry name" value="PhyH"/>
</dbReference>
<sequence length="427" mass="47286">MPVSSAKFHSVQETHAGTVGLGSGISRATDTDRLVPRRLYTTICPPSLDEFKGLVCRKTDPSLYQHATCIVSNIPVYDISLLPRPGSEQENVDRIQDEWHHILLSGPGVFVLKKLYPSSPSTQLLFQKVNNIFGDIIESEAHTNTSGGDHFAANGKNVRIWNSFQKHAVCDSSSFVQYYCNPWLALVAETWLGQSYQITAQVNIVKPGGKPQVSHRDYHLGFQTSDQCSTFPKATQTASQFLTLQGAVAHSDMPLESGPTRFLPFSQLFEEGYMAYRLKEFQELFDRNWVSIALELGDAVFFNPALFHAAGENTSTKIERSANLLQISSAFGKTMESIDTVTVIKKSWPSVLQLYQEQKALTVEVDAILKAIAQGYPFPTNLDRRPPETGGMAPESELDVLRRAVQGSWSTEVVIAAIKSIQTDSLP</sequence>
<dbReference type="RefSeq" id="XP_064704721.1">
    <property type="nucleotide sequence ID" value="XM_064847609.1"/>
</dbReference>
<comment type="caution">
    <text evidence="1">The sequence shown here is derived from an EMBL/GenBank/DDBJ whole genome shotgun (WGS) entry which is preliminary data.</text>
</comment>
<dbReference type="Proteomes" id="UP001358417">
    <property type="component" value="Unassembled WGS sequence"/>
</dbReference>
<dbReference type="GeneID" id="89972209"/>
<proteinExistence type="predicted"/>
<dbReference type="Pfam" id="PF05721">
    <property type="entry name" value="PhyH"/>
    <property type="match status" value="1"/>
</dbReference>
<evidence type="ECO:0000313" key="2">
    <source>
        <dbReference type="Proteomes" id="UP001358417"/>
    </source>
</evidence>
<dbReference type="EMBL" id="JAVRRD010000018">
    <property type="protein sequence ID" value="KAK5049911.1"/>
    <property type="molecule type" value="Genomic_DNA"/>
</dbReference>
<protein>
    <recommendedName>
        <fullName evidence="3">Phytanoyl-CoA dioxygenase</fullName>
    </recommendedName>
</protein>
<dbReference type="GO" id="GO:0048244">
    <property type="term" value="F:phytanoyl-CoA dioxygenase activity"/>
    <property type="evidence" value="ECO:0007669"/>
    <property type="project" value="InterPro"/>
</dbReference>
<organism evidence="1 2">
    <name type="scientific">Exophiala bonariae</name>
    <dbReference type="NCBI Taxonomy" id="1690606"/>
    <lineage>
        <taxon>Eukaryota</taxon>
        <taxon>Fungi</taxon>
        <taxon>Dikarya</taxon>
        <taxon>Ascomycota</taxon>
        <taxon>Pezizomycotina</taxon>
        <taxon>Eurotiomycetes</taxon>
        <taxon>Chaetothyriomycetidae</taxon>
        <taxon>Chaetothyriales</taxon>
        <taxon>Herpotrichiellaceae</taxon>
        <taxon>Exophiala</taxon>
    </lineage>
</organism>
<reference evidence="1 2" key="1">
    <citation type="submission" date="2023-08" db="EMBL/GenBank/DDBJ databases">
        <title>Black Yeasts Isolated from many extreme environments.</title>
        <authorList>
            <person name="Coleine C."/>
            <person name="Stajich J.E."/>
            <person name="Selbmann L."/>
        </authorList>
    </citation>
    <scope>NUCLEOTIDE SEQUENCE [LARGE SCALE GENOMIC DNA]</scope>
    <source>
        <strain evidence="1 2">CCFEE 5792</strain>
    </source>
</reference>
<dbReference type="PANTHER" id="PTHR21308">
    <property type="entry name" value="PHYTANOYL-COA ALPHA-HYDROXYLASE"/>
    <property type="match status" value="1"/>
</dbReference>
<evidence type="ECO:0000313" key="1">
    <source>
        <dbReference type="EMBL" id="KAK5049911.1"/>
    </source>
</evidence>
<name>A0AAV9N8K9_9EURO</name>
<dbReference type="PANTHER" id="PTHR21308:SF8">
    <property type="entry name" value="PHYTANOYL-COA DIOXYGENASE FAMILY PROTEIN (AFU_ORTHOLOGUE AFUA_2G09620)"/>
    <property type="match status" value="1"/>
</dbReference>
<dbReference type="AlphaFoldDB" id="A0AAV9N8K9"/>